<evidence type="ECO:0000313" key="3">
    <source>
        <dbReference type="EMBL" id="WAR08587.1"/>
    </source>
</evidence>
<evidence type="ECO:0000256" key="1">
    <source>
        <dbReference type="PROSITE-ProRule" id="PRU00043"/>
    </source>
</evidence>
<evidence type="ECO:0000313" key="4">
    <source>
        <dbReference type="Proteomes" id="UP001164746"/>
    </source>
</evidence>
<protein>
    <recommendedName>
        <fullName evidence="2">Cadherin domain-containing protein</fullName>
    </recommendedName>
</protein>
<sequence>AASFTTSPSVTSIHENADDQKLIWTVSATGNDAVVSNMTCPDGLDGRCNETVICNSCTLDNNPDVLIMEGTVINKIVSDPVDEPDDNDRLNYSLKTPPRPSWIHANILFDLDRGGCYQTPNCSNQVILDLKDTHGIDGHESNNSLFQNESPPPTGHFTDFRPTWAQLNWYLDNGNFGEAAINKTSGEIYLTTNISIWPSYPSRNYNMTVTVENTESCYTSTCNMEPLHIASLLDKNEREISLHEDVDEETLLHELKVYDYNYERSSDGHNIEDNATCWIKEVFDQWGDNDTELQSHNSGQATSKLSIHGILFKRAPTIGNLPANVSIHEDENTPLTLFTVETFDSNADDEITCYITNPNDNLPFYEEETFSGSGVYVIKNHVAGTDSSRQLSSAKTTYTIDITCEDRLGVNDTGTLTINVVLNTGPNLTTIVGTVNKQVDQSVVFSGATLLTEEASDQENDALNYTCTVDSTNNPLTCFIEGNIITIQLRRNVSIDRENGLIFSIGVCVGDEKHYNNDCGTLVITFETTHAYPSISNLPATKNVSEGTPIGTVLFTAIVADDDLPNESHVFSIKESYVLLINVTNVNEGNTLTSSVSSINFKESAKVGRKFKTGLSCSDVDHEDTTTISLASGTHVDYFVYNVSDNRLYLTKEWDLDDSSLGLPSTTTLTFRCTDAGGLFSEHDIVVNVEHVNDMKPTFTFTLGESETTSAGKPFLKVS</sequence>
<dbReference type="InterPro" id="IPR015919">
    <property type="entry name" value="Cadherin-like_sf"/>
</dbReference>
<dbReference type="PROSITE" id="PS50268">
    <property type="entry name" value="CADHERIN_2"/>
    <property type="match status" value="1"/>
</dbReference>
<name>A0ABY7EEZ1_MYAAR</name>
<keyword evidence="1" id="KW-0106">Calcium</keyword>
<feature type="non-terminal residue" evidence="3">
    <location>
        <position position="719"/>
    </location>
</feature>
<dbReference type="Proteomes" id="UP001164746">
    <property type="component" value="Chromosome 6"/>
</dbReference>
<accession>A0ABY7EEZ1</accession>
<dbReference type="Gene3D" id="2.60.40.60">
    <property type="entry name" value="Cadherins"/>
    <property type="match status" value="1"/>
</dbReference>
<dbReference type="InterPro" id="IPR002126">
    <property type="entry name" value="Cadherin-like_dom"/>
</dbReference>
<gene>
    <name evidence="3" type="ORF">MAR_018545</name>
</gene>
<proteinExistence type="predicted"/>
<organism evidence="3 4">
    <name type="scientific">Mya arenaria</name>
    <name type="common">Soft-shell clam</name>
    <dbReference type="NCBI Taxonomy" id="6604"/>
    <lineage>
        <taxon>Eukaryota</taxon>
        <taxon>Metazoa</taxon>
        <taxon>Spiralia</taxon>
        <taxon>Lophotrochozoa</taxon>
        <taxon>Mollusca</taxon>
        <taxon>Bivalvia</taxon>
        <taxon>Autobranchia</taxon>
        <taxon>Heteroconchia</taxon>
        <taxon>Euheterodonta</taxon>
        <taxon>Imparidentia</taxon>
        <taxon>Neoheterodontei</taxon>
        <taxon>Myida</taxon>
        <taxon>Myoidea</taxon>
        <taxon>Myidae</taxon>
        <taxon>Mya</taxon>
    </lineage>
</organism>
<evidence type="ECO:0000259" key="2">
    <source>
        <dbReference type="PROSITE" id="PS50268"/>
    </source>
</evidence>
<dbReference type="SUPFAM" id="SSF49313">
    <property type="entry name" value="Cadherin-like"/>
    <property type="match status" value="1"/>
</dbReference>
<keyword evidence="4" id="KW-1185">Reference proteome</keyword>
<feature type="domain" description="Cadherin" evidence="2">
    <location>
        <begin position="593"/>
        <end position="699"/>
    </location>
</feature>
<reference evidence="3" key="1">
    <citation type="submission" date="2022-11" db="EMBL/GenBank/DDBJ databases">
        <title>Centuries of genome instability and evolution in soft-shell clam transmissible cancer (bioRxiv).</title>
        <authorList>
            <person name="Hart S.F.M."/>
            <person name="Yonemitsu M.A."/>
            <person name="Giersch R.M."/>
            <person name="Beal B.F."/>
            <person name="Arriagada G."/>
            <person name="Davis B.W."/>
            <person name="Ostrander E.A."/>
            <person name="Goff S.P."/>
            <person name="Metzger M.J."/>
        </authorList>
    </citation>
    <scope>NUCLEOTIDE SEQUENCE</scope>
    <source>
        <strain evidence="3">MELC-2E11</strain>
        <tissue evidence="3">Siphon/mantle</tissue>
    </source>
</reference>
<dbReference type="EMBL" id="CP111017">
    <property type="protein sequence ID" value="WAR08587.1"/>
    <property type="molecule type" value="Genomic_DNA"/>
</dbReference>